<dbReference type="EMBL" id="QJTE01000002">
    <property type="protein sequence ID" value="PYE84328.1"/>
    <property type="molecule type" value="Genomic_DNA"/>
</dbReference>
<keyword evidence="5 9" id="KW-0067">ATP-binding</keyword>
<dbReference type="SUPFAM" id="SSF52540">
    <property type="entry name" value="P-loop containing nucleoside triphosphate hydrolases"/>
    <property type="match status" value="1"/>
</dbReference>
<dbReference type="PROSITE" id="PS50893">
    <property type="entry name" value="ABC_TRANSPORTER_2"/>
    <property type="match status" value="1"/>
</dbReference>
<accession>A0A318T7F3</accession>
<protein>
    <submittedName>
        <fullName evidence="9">Thiamine transport system ATP-binding protein</fullName>
    </submittedName>
</protein>
<dbReference type="InterPro" id="IPR003593">
    <property type="entry name" value="AAA+_ATPase"/>
</dbReference>
<gene>
    <name evidence="9" type="ORF">DFP88_102126</name>
</gene>
<dbReference type="InterPro" id="IPR017871">
    <property type="entry name" value="ABC_transporter-like_CS"/>
</dbReference>
<dbReference type="PANTHER" id="PTHR42781:SF1">
    <property type="entry name" value="THIAMINE IMPORT ATP-BINDING PROTEIN THIQ"/>
    <property type="match status" value="1"/>
</dbReference>
<proteinExistence type="predicted"/>
<dbReference type="AlphaFoldDB" id="A0A318T7F3"/>
<evidence type="ECO:0000256" key="3">
    <source>
        <dbReference type="ARBA" id="ARBA00022519"/>
    </source>
</evidence>
<dbReference type="GO" id="GO:0005524">
    <property type="term" value="F:ATP binding"/>
    <property type="evidence" value="ECO:0007669"/>
    <property type="project" value="UniProtKB-KW"/>
</dbReference>
<dbReference type="OrthoDB" id="9802264at2"/>
<evidence type="ECO:0000256" key="4">
    <source>
        <dbReference type="ARBA" id="ARBA00022741"/>
    </source>
</evidence>
<keyword evidence="7" id="KW-0472">Membrane</keyword>
<dbReference type="RefSeq" id="WP_110813435.1">
    <property type="nucleotide sequence ID" value="NZ_QJTE01000002.1"/>
</dbReference>
<keyword evidence="6" id="KW-1278">Translocase</keyword>
<name>A0A318T7F3_9RHOB</name>
<keyword evidence="10" id="KW-1185">Reference proteome</keyword>
<dbReference type="PROSITE" id="PS00211">
    <property type="entry name" value="ABC_TRANSPORTER_1"/>
    <property type="match status" value="1"/>
</dbReference>
<dbReference type="InterPro" id="IPR027417">
    <property type="entry name" value="P-loop_NTPase"/>
</dbReference>
<dbReference type="InterPro" id="IPR003439">
    <property type="entry name" value="ABC_transporter-like_ATP-bd"/>
</dbReference>
<keyword evidence="4" id="KW-0547">Nucleotide-binding</keyword>
<evidence type="ECO:0000256" key="1">
    <source>
        <dbReference type="ARBA" id="ARBA00022448"/>
    </source>
</evidence>
<comment type="caution">
    <text evidence="9">The sequence shown here is derived from an EMBL/GenBank/DDBJ whole genome shotgun (WGS) entry which is preliminary data.</text>
</comment>
<dbReference type="InterPro" id="IPR050093">
    <property type="entry name" value="ABC_SmlMolc_Importer"/>
</dbReference>
<dbReference type="Gene3D" id="3.40.50.300">
    <property type="entry name" value="P-loop containing nucleotide triphosphate hydrolases"/>
    <property type="match status" value="1"/>
</dbReference>
<keyword evidence="2" id="KW-1003">Cell membrane</keyword>
<keyword evidence="1" id="KW-0813">Transport</keyword>
<keyword evidence="3" id="KW-0997">Cell inner membrane</keyword>
<organism evidence="9 10">
    <name type="scientific">Pseudoroseicyclus aestuarii</name>
    <dbReference type="NCBI Taxonomy" id="1795041"/>
    <lineage>
        <taxon>Bacteria</taxon>
        <taxon>Pseudomonadati</taxon>
        <taxon>Pseudomonadota</taxon>
        <taxon>Alphaproteobacteria</taxon>
        <taxon>Rhodobacterales</taxon>
        <taxon>Paracoccaceae</taxon>
        <taxon>Pseudoroseicyclus</taxon>
    </lineage>
</organism>
<feature type="domain" description="ABC transporter" evidence="8">
    <location>
        <begin position="2"/>
        <end position="230"/>
    </location>
</feature>
<evidence type="ECO:0000313" key="10">
    <source>
        <dbReference type="Proteomes" id="UP000248311"/>
    </source>
</evidence>
<evidence type="ECO:0000256" key="2">
    <source>
        <dbReference type="ARBA" id="ARBA00022475"/>
    </source>
</evidence>
<dbReference type="SMART" id="SM00382">
    <property type="entry name" value="AAA"/>
    <property type="match status" value="1"/>
</dbReference>
<evidence type="ECO:0000259" key="8">
    <source>
        <dbReference type="PROSITE" id="PS50893"/>
    </source>
</evidence>
<dbReference type="Proteomes" id="UP000248311">
    <property type="component" value="Unassembled WGS sequence"/>
</dbReference>
<dbReference type="GO" id="GO:0016887">
    <property type="term" value="F:ATP hydrolysis activity"/>
    <property type="evidence" value="ECO:0007669"/>
    <property type="project" value="InterPro"/>
</dbReference>
<sequence>MLQLEDLVLAQGDFRLQADLAVPGGGRVAVLGPSGGGKSTLLAAIAGFIAPQRGRILWQGRDLAPLAPGARPVSMLFQDGNLFPHLTIERNLVLALDPRGRLTPERRARIEAALARVGLAGFGPRRPSALSGGQQSRAALARALLSERDLVLLDEPFAALGPGLRAEMLDLVTEVLGAAGRTILMVTHAPDDALRLGDLALVVDEGRAAAPTGVEALLRDPPPGLRNYLGH</sequence>
<evidence type="ECO:0000256" key="7">
    <source>
        <dbReference type="ARBA" id="ARBA00023136"/>
    </source>
</evidence>
<dbReference type="Pfam" id="PF00005">
    <property type="entry name" value="ABC_tran"/>
    <property type="match status" value="1"/>
</dbReference>
<evidence type="ECO:0000313" key="9">
    <source>
        <dbReference type="EMBL" id="PYE84328.1"/>
    </source>
</evidence>
<dbReference type="PANTHER" id="PTHR42781">
    <property type="entry name" value="SPERMIDINE/PUTRESCINE IMPORT ATP-BINDING PROTEIN POTA"/>
    <property type="match status" value="1"/>
</dbReference>
<reference evidence="9 10" key="1">
    <citation type="submission" date="2018-06" db="EMBL/GenBank/DDBJ databases">
        <title>Genomic Encyclopedia of Type Strains, Phase III (KMG-III): the genomes of soil and plant-associated and newly described type strains.</title>
        <authorList>
            <person name="Whitman W."/>
        </authorList>
    </citation>
    <scope>NUCLEOTIDE SEQUENCE [LARGE SCALE GENOMIC DNA]</scope>
    <source>
        <strain evidence="9 10">CECT 9025</strain>
    </source>
</reference>
<evidence type="ECO:0000256" key="5">
    <source>
        <dbReference type="ARBA" id="ARBA00022840"/>
    </source>
</evidence>
<evidence type="ECO:0000256" key="6">
    <source>
        <dbReference type="ARBA" id="ARBA00022967"/>
    </source>
</evidence>